<comment type="caution">
    <text evidence="3">The sequence shown here is derived from an EMBL/GenBank/DDBJ whole genome shotgun (WGS) entry which is preliminary data.</text>
</comment>
<dbReference type="Gene3D" id="3.40.50.1820">
    <property type="entry name" value="alpha/beta hydrolase"/>
    <property type="match status" value="1"/>
</dbReference>
<accession>A0AAE0UDF4</accession>
<evidence type="ECO:0000313" key="3">
    <source>
        <dbReference type="EMBL" id="KAK3399369.1"/>
    </source>
</evidence>
<reference evidence="3" key="1">
    <citation type="journal article" date="2023" name="Mol. Phylogenet. Evol.">
        <title>Genome-scale phylogeny and comparative genomics of the fungal order Sordariales.</title>
        <authorList>
            <person name="Hensen N."/>
            <person name="Bonometti L."/>
            <person name="Westerberg I."/>
            <person name="Brannstrom I.O."/>
            <person name="Guillou S."/>
            <person name="Cros-Aarteil S."/>
            <person name="Calhoun S."/>
            <person name="Haridas S."/>
            <person name="Kuo A."/>
            <person name="Mondo S."/>
            <person name="Pangilinan J."/>
            <person name="Riley R."/>
            <person name="LaButti K."/>
            <person name="Andreopoulos B."/>
            <person name="Lipzen A."/>
            <person name="Chen C."/>
            <person name="Yan M."/>
            <person name="Daum C."/>
            <person name="Ng V."/>
            <person name="Clum A."/>
            <person name="Steindorff A."/>
            <person name="Ohm R.A."/>
            <person name="Martin F."/>
            <person name="Silar P."/>
            <person name="Natvig D.O."/>
            <person name="Lalanne C."/>
            <person name="Gautier V."/>
            <person name="Ament-Velasquez S.L."/>
            <person name="Kruys A."/>
            <person name="Hutchinson M.I."/>
            <person name="Powell A.J."/>
            <person name="Barry K."/>
            <person name="Miller A.N."/>
            <person name="Grigoriev I.V."/>
            <person name="Debuchy R."/>
            <person name="Gladieux P."/>
            <person name="Hiltunen Thoren M."/>
            <person name="Johannesson H."/>
        </authorList>
    </citation>
    <scope>NUCLEOTIDE SEQUENCE</scope>
    <source>
        <strain evidence="3">FGSC 1904</strain>
    </source>
</reference>
<reference evidence="3" key="2">
    <citation type="submission" date="2023-07" db="EMBL/GenBank/DDBJ databases">
        <authorList>
            <consortium name="Lawrence Berkeley National Laboratory"/>
            <person name="Haridas S."/>
            <person name="Hensen N."/>
            <person name="Bonometti L."/>
            <person name="Westerberg I."/>
            <person name="Brannstrom I.O."/>
            <person name="Guillou S."/>
            <person name="Cros-Aarteil S."/>
            <person name="Calhoun S."/>
            <person name="Kuo A."/>
            <person name="Mondo S."/>
            <person name="Pangilinan J."/>
            <person name="Riley R."/>
            <person name="LaButti K."/>
            <person name="Andreopoulos B."/>
            <person name="Lipzen A."/>
            <person name="Chen C."/>
            <person name="Yanf M."/>
            <person name="Daum C."/>
            <person name="Ng V."/>
            <person name="Clum A."/>
            <person name="Steindorff A."/>
            <person name="Ohm R."/>
            <person name="Martin F."/>
            <person name="Silar P."/>
            <person name="Natvig D."/>
            <person name="Lalanne C."/>
            <person name="Gautier V."/>
            <person name="Ament-velasquez S.L."/>
            <person name="Kruys A."/>
            <person name="Hutchinson M.I."/>
            <person name="Powell A.J."/>
            <person name="Barry K."/>
            <person name="Miller A.N."/>
            <person name="Grigoriev I.V."/>
            <person name="Debuchy R."/>
            <person name="Gladieux P."/>
            <person name="Thoren M.H."/>
            <person name="Johannesson H."/>
        </authorList>
    </citation>
    <scope>NUCLEOTIDE SEQUENCE</scope>
    <source>
        <strain evidence="3">FGSC 1904</strain>
    </source>
</reference>
<feature type="domain" description="Dienelactone hydrolase" evidence="2">
    <location>
        <begin position="65"/>
        <end position="274"/>
    </location>
</feature>
<evidence type="ECO:0000313" key="4">
    <source>
        <dbReference type="Proteomes" id="UP001281003"/>
    </source>
</evidence>
<feature type="signal peptide" evidence="1">
    <location>
        <begin position="1"/>
        <end position="18"/>
    </location>
</feature>
<evidence type="ECO:0000259" key="2">
    <source>
        <dbReference type="Pfam" id="PF01738"/>
    </source>
</evidence>
<keyword evidence="3" id="KW-0378">Hydrolase</keyword>
<feature type="chain" id="PRO_5041995853" evidence="1">
    <location>
        <begin position="19"/>
        <end position="275"/>
    </location>
</feature>
<proteinExistence type="predicted"/>
<dbReference type="InterPro" id="IPR029058">
    <property type="entry name" value="AB_hydrolase_fold"/>
</dbReference>
<dbReference type="GO" id="GO:0016787">
    <property type="term" value="F:hydrolase activity"/>
    <property type="evidence" value="ECO:0007669"/>
    <property type="project" value="UniProtKB-KW"/>
</dbReference>
<sequence>MRSVTLSLLAGLAALGRAACPVGGDASVVAHDGTAKGTYEVHNNITMYISHPPSCKPSTAAGAGDKTAILYLTDVFGLKLPQNLLLADSFARAGYLTVAPDLFNGEPAPGDINTPGFNTTLFLSLHGTNATDPIIASTISYLRTTLGVTRIGAAGYCFGGKYAFRFLEGNTNLTAQSETVDAAFTAHPSLLENEEIVAIQGPVAIAAAENDELLPLERKLEIEALLKGTGREYGVNLYSGTNHGFAVRADVSDREQRFAKEGAFLQAVRWFGEFL</sequence>
<keyword evidence="1" id="KW-0732">Signal</keyword>
<dbReference type="SUPFAM" id="SSF53474">
    <property type="entry name" value="alpha/beta-Hydrolases"/>
    <property type="match status" value="1"/>
</dbReference>
<name>A0AAE0UDF4_SORBR</name>
<dbReference type="PANTHER" id="PTHR17630">
    <property type="entry name" value="DIENELACTONE HYDROLASE"/>
    <property type="match status" value="1"/>
</dbReference>
<dbReference type="AlphaFoldDB" id="A0AAE0UDF4"/>
<dbReference type="PANTHER" id="PTHR17630:SF44">
    <property type="entry name" value="PROTEIN AIM2"/>
    <property type="match status" value="1"/>
</dbReference>
<dbReference type="Proteomes" id="UP001281003">
    <property type="component" value="Unassembled WGS sequence"/>
</dbReference>
<dbReference type="Pfam" id="PF01738">
    <property type="entry name" value="DLH"/>
    <property type="match status" value="1"/>
</dbReference>
<evidence type="ECO:0000256" key="1">
    <source>
        <dbReference type="SAM" id="SignalP"/>
    </source>
</evidence>
<protein>
    <submittedName>
        <fullName evidence="3">Alpha/Beta hydrolase protein</fullName>
    </submittedName>
</protein>
<keyword evidence="4" id="KW-1185">Reference proteome</keyword>
<gene>
    <name evidence="3" type="ORF">B0T20DRAFT_198345</name>
</gene>
<dbReference type="EMBL" id="JAUTDP010000005">
    <property type="protein sequence ID" value="KAK3399369.1"/>
    <property type="molecule type" value="Genomic_DNA"/>
</dbReference>
<dbReference type="InterPro" id="IPR002925">
    <property type="entry name" value="Dienelactn_hydro"/>
</dbReference>
<organism evidence="3 4">
    <name type="scientific">Sordaria brevicollis</name>
    <dbReference type="NCBI Taxonomy" id="83679"/>
    <lineage>
        <taxon>Eukaryota</taxon>
        <taxon>Fungi</taxon>
        <taxon>Dikarya</taxon>
        <taxon>Ascomycota</taxon>
        <taxon>Pezizomycotina</taxon>
        <taxon>Sordariomycetes</taxon>
        <taxon>Sordariomycetidae</taxon>
        <taxon>Sordariales</taxon>
        <taxon>Sordariaceae</taxon>
        <taxon>Sordaria</taxon>
    </lineage>
</organism>